<feature type="domain" description="THD" evidence="2">
    <location>
        <begin position="94"/>
        <end position="225"/>
    </location>
</feature>
<evidence type="ECO:0000259" key="2">
    <source>
        <dbReference type="PROSITE" id="PS50049"/>
    </source>
</evidence>
<dbReference type="GeneID" id="106178681"/>
<protein>
    <submittedName>
        <fullName evidence="4">Uncharacterized protein LOC106178681</fullName>
    </submittedName>
</protein>
<organism evidence="3 4">
    <name type="scientific">Lingula anatina</name>
    <name type="common">Brachiopod</name>
    <name type="synonym">Lingula unguis</name>
    <dbReference type="NCBI Taxonomy" id="7574"/>
    <lineage>
        <taxon>Eukaryota</taxon>
        <taxon>Metazoa</taxon>
        <taxon>Spiralia</taxon>
        <taxon>Lophotrochozoa</taxon>
        <taxon>Brachiopoda</taxon>
        <taxon>Linguliformea</taxon>
        <taxon>Lingulata</taxon>
        <taxon>Lingulida</taxon>
        <taxon>Linguloidea</taxon>
        <taxon>Lingulidae</taxon>
        <taxon>Lingula</taxon>
    </lineage>
</organism>
<gene>
    <name evidence="4" type="primary">LOC106178681</name>
</gene>
<dbReference type="PROSITE" id="PS50049">
    <property type="entry name" value="THD_2"/>
    <property type="match status" value="1"/>
</dbReference>
<dbReference type="GO" id="GO:0005164">
    <property type="term" value="F:tumor necrosis factor receptor binding"/>
    <property type="evidence" value="ECO:0007669"/>
    <property type="project" value="InterPro"/>
</dbReference>
<dbReference type="Pfam" id="PF00229">
    <property type="entry name" value="TNF"/>
    <property type="match status" value="1"/>
</dbReference>
<sequence length="226" mass="26016">MTQNDVHLYSIEGHAGLAELCVSDSNIKHRSKNCTIFQVLQKLMEHFEKKNEAVGKDINKTSDEVLLLKNVMNGLKTNLTDLLQTSKKDDIPLTVAHLRGSRPSDKFTWESSPDMCKGDVRYDTSERCLTVQREGHFLVYSQLCLWAPGTSSTVTFEHKIERRSGSLWWDELYKILNLRDSSRTECTSLSGIIYLKENDSVRVNLEYEDLITRDREFNSFGLYMLP</sequence>
<name>A0A1S3K583_LINAN</name>
<dbReference type="InterPro" id="IPR006052">
    <property type="entry name" value="TNF_dom"/>
</dbReference>
<proteinExistence type="inferred from homology"/>
<dbReference type="Proteomes" id="UP000085678">
    <property type="component" value="Unplaced"/>
</dbReference>
<reference evidence="4" key="1">
    <citation type="submission" date="2025-08" db="UniProtKB">
        <authorList>
            <consortium name="RefSeq"/>
        </authorList>
    </citation>
    <scope>IDENTIFICATION</scope>
    <source>
        <tissue evidence="4">Gonads</tissue>
    </source>
</reference>
<keyword evidence="3" id="KW-1185">Reference proteome</keyword>
<dbReference type="RefSeq" id="XP_013417426.1">
    <property type="nucleotide sequence ID" value="XM_013561972.1"/>
</dbReference>
<evidence type="ECO:0000313" key="3">
    <source>
        <dbReference type="Proteomes" id="UP000085678"/>
    </source>
</evidence>
<evidence type="ECO:0000256" key="1">
    <source>
        <dbReference type="ARBA" id="ARBA00008670"/>
    </source>
</evidence>
<dbReference type="GO" id="GO:0006955">
    <property type="term" value="P:immune response"/>
    <property type="evidence" value="ECO:0007669"/>
    <property type="project" value="InterPro"/>
</dbReference>
<dbReference type="AlphaFoldDB" id="A0A1S3K583"/>
<dbReference type="Gene3D" id="2.60.120.40">
    <property type="match status" value="1"/>
</dbReference>
<dbReference type="OrthoDB" id="6072476at2759"/>
<dbReference type="KEGG" id="lak:106178681"/>
<dbReference type="SMART" id="SM00207">
    <property type="entry name" value="TNF"/>
    <property type="match status" value="1"/>
</dbReference>
<dbReference type="InParanoid" id="A0A1S3K583"/>
<dbReference type="InterPro" id="IPR008983">
    <property type="entry name" value="Tumour_necrosis_fac-like_dom"/>
</dbReference>
<accession>A0A1S3K583</accession>
<comment type="similarity">
    <text evidence="1">Belongs to the tumor necrosis factor family.</text>
</comment>
<dbReference type="SUPFAM" id="SSF49842">
    <property type="entry name" value="TNF-like"/>
    <property type="match status" value="1"/>
</dbReference>
<evidence type="ECO:0000313" key="4">
    <source>
        <dbReference type="RefSeq" id="XP_013417426.1"/>
    </source>
</evidence>
<dbReference type="GO" id="GO:0016020">
    <property type="term" value="C:membrane"/>
    <property type="evidence" value="ECO:0007669"/>
    <property type="project" value="InterPro"/>
</dbReference>